<protein>
    <submittedName>
        <fullName evidence="2">Uncharacterized protein</fullName>
    </submittedName>
</protein>
<dbReference type="GeneID" id="37224276"/>
<accession>A0A395GZI3</accession>
<reference evidence="2 3" key="1">
    <citation type="submission" date="2018-02" db="EMBL/GenBank/DDBJ databases">
        <title>The genomes of Aspergillus section Nigri reveals drivers in fungal speciation.</title>
        <authorList>
            <consortium name="DOE Joint Genome Institute"/>
            <person name="Vesth T.C."/>
            <person name="Nybo J."/>
            <person name="Theobald S."/>
            <person name="Brandl J."/>
            <person name="Frisvad J.C."/>
            <person name="Nielsen K.F."/>
            <person name="Lyhne E.K."/>
            <person name="Kogle M.E."/>
            <person name="Kuo A."/>
            <person name="Riley R."/>
            <person name="Clum A."/>
            <person name="Nolan M."/>
            <person name="Lipzen A."/>
            <person name="Salamov A."/>
            <person name="Henrissat B."/>
            <person name="Wiebenga A."/>
            <person name="De vries R.P."/>
            <person name="Grigoriev I.V."/>
            <person name="Mortensen U.H."/>
            <person name="Andersen M.R."/>
            <person name="Baker S.E."/>
        </authorList>
    </citation>
    <scope>NUCLEOTIDE SEQUENCE [LARGE SCALE GENOMIC DNA]</scope>
    <source>
        <strain evidence="2 3">CBS 121593</strain>
    </source>
</reference>
<dbReference type="STRING" id="1448316.A0A395GZI3"/>
<name>A0A395GZI3_9EURO</name>
<evidence type="ECO:0000313" key="3">
    <source>
        <dbReference type="Proteomes" id="UP000249402"/>
    </source>
</evidence>
<keyword evidence="3" id="KW-1185">Reference proteome</keyword>
<dbReference type="RefSeq" id="XP_025575328.1">
    <property type="nucleotide sequence ID" value="XM_025719411.1"/>
</dbReference>
<sequence length="151" mass="17411">MKHTSTQSIIQPMQVTHHLYTTPSKLPHHHPKLPLQIDPLLPLDPLNLPRQLLPQQPRKDLPLLIIQILPLPPPKHNITHTCLPRPGSRRPIRRSGNNMEMNMRDLLCRSDAVILDHIPAPILPLFIPVPKEDLHHDPRDDREPVPDLFSY</sequence>
<evidence type="ECO:0000256" key="1">
    <source>
        <dbReference type="SAM" id="MobiDB-lite"/>
    </source>
</evidence>
<proteinExistence type="predicted"/>
<dbReference type="Proteomes" id="UP000249402">
    <property type="component" value="Unassembled WGS sequence"/>
</dbReference>
<feature type="region of interest" description="Disordered" evidence="1">
    <location>
        <begin position="77"/>
        <end position="96"/>
    </location>
</feature>
<dbReference type="AlphaFoldDB" id="A0A395GZI3"/>
<gene>
    <name evidence="2" type="ORF">BO80DRAFT_424972</name>
</gene>
<organism evidence="2 3">
    <name type="scientific">Aspergillus ibericus CBS 121593</name>
    <dbReference type="NCBI Taxonomy" id="1448316"/>
    <lineage>
        <taxon>Eukaryota</taxon>
        <taxon>Fungi</taxon>
        <taxon>Dikarya</taxon>
        <taxon>Ascomycota</taxon>
        <taxon>Pezizomycotina</taxon>
        <taxon>Eurotiomycetes</taxon>
        <taxon>Eurotiomycetidae</taxon>
        <taxon>Eurotiales</taxon>
        <taxon>Aspergillaceae</taxon>
        <taxon>Aspergillus</taxon>
        <taxon>Aspergillus subgen. Circumdati</taxon>
    </lineage>
</organism>
<dbReference type="VEuPathDB" id="FungiDB:BO80DRAFT_424972"/>
<dbReference type="EMBL" id="KZ824437">
    <property type="protein sequence ID" value="RAL01001.1"/>
    <property type="molecule type" value="Genomic_DNA"/>
</dbReference>
<evidence type="ECO:0000313" key="2">
    <source>
        <dbReference type="EMBL" id="RAL01001.1"/>
    </source>
</evidence>